<feature type="binding site" evidence="13">
    <location>
        <position position="84"/>
    </location>
    <ligand>
        <name>Mg(2+)</name>
        <dbReference type="ChEBI" id="CHEBI:18420"/>
    </ligand>
</feature>
<evidence type="ECO:0000313" key="16">
    <source>
        <dbReference type="EMBL" id="CEA00165.1"/>
    </source>
</evidence>
<feature type="binding site" evidence="13">
    <location>
        <position position="116"/>
    </location>
    <ligand>
        <name>Mg(2+)</name>
        <dbReference type="ChEBI" id="CHEBI:18420"/>
    </ligand>
</feature>
<keyword evidence="7 13" id="KW-0378">Hydrolase</keyword>
<protein>
    <recommendedName>
        <fullName evidence="12 13">Holliday junction resolvase RecU</fullName>
        <ecNumber evidence="13 14">3.1.21.10</ecNumber>
    </recommendedName>
    <alternativeName>
        <fullName evidence="13">Recombination protein U homolog</fullName>
    </alternativeName>
</protein>
<dbReference type="PIRSF" id="PIRSF037785">
    <property type="entry name" value="RecU"/>
    <property type="match status" value="1"/>
</dbReference>
<dbReference type="NCBIfam" id="TIGR00648">
    <property type="entry name" value="recU"/>
    <property type="match status" value="1"/>
</dbReference>
<evidence type="ECO:0000256" key="11">
    <source>
        <dbReference type="ARBA" id="ARBA00023447"/>
    </source>
</evidence>
<dbReference type="GO" id="GO:0006281">
    <property type="term" value="P:DNA repair"/>
    <property type="evidence" value="ECO:0007669"/>
    <property type="project" value="UniProtKB-UniRule"/>
</dbReference>
<evidence type="ECO:0000256" key="1">
    <source>
        <dbReference type="ARBA" id="ARBA00004496"/>
    </source>
</evidence>
<feature type="binding site" evidence="13">
    <location>
        <position position="97"/>
    </location>
    <ligand>
        <name>Mg(2+)</name>
        <dbReference type="ChEBI" id="CHEBI:18420"/>
    </ligand>
</feature>
<dbReference type="InterPro" id="IPR004612">
    <property type="entry name" value="Resolv_RecU"/>
</dbReference>
<dbReference type="HAMAP" id="MF_00130">
    <property type="entry name" value="RecU"/>
    <property type="match status" value="1"/>
</dbReference>
<dbReference type="HOGENOM" id="CLU_096340_0_0_9"/>
<evidence type="ECO:0000256" key="5">
    <source>
        <dbReference type="ARBA" id="ARBA00022759"/>
    </source>
</evidence>
<sequence length="201" mass="23150">MIRYPNGKRYSAKPSVQAPKKASYGNRGQSLEDDLNETNLYYAAHDIAVIHKKPVPVQIVKVDYPMRSAAVIREAYFRTPSTTDYNGIWQGKYIDFEAKETKNKTSFPLNNIHEHQMQHMAAVQRHGGIVFFIIRFSTLERTYIAPLQLVVPYWQAMKNDGRKSIPLKEFEQHAHLLATGYMPRIDYVSCLPSLESEETTK</sequence>
<name>A0A078M1X9_9BACL</name>
<feature type="region of interest" description="Disordered" evidence="15">
    <location>
        <begin position="1"/>
        <end position="30"/>
    </location>
</feature>
<dbReference type="GO" id="GO:0003676">
    <property type="term" value="F:nucleic acid binding"/>
    <property type="evidence" value="ECO:0007669"/>
    <property type="project" value="InterPro"/>
</dbReference>
<evidence type="ECO:0000256" key="10">
    <source>
        <dbReference type="ARBA" id="ARBA00023204"/>
    </source>
</evidence>
<dbReference type="NCBIfam" id="NF002581">
    <property type="entry name" value="PRK02234.1-2"/>
    <property type="match status" value="1"/>
</dbReference>
<dbReference type="NCBIfam" id="NF002584">
    <property type="entry name" value="PRK02234.1-5"/>
    <property type="match status" value="1"/>
</dbReference>
<dbReference type="GO" id="GO:0007059">
    <property type="term" value="P:chromosome segregation"/>
    <property type="evidence" value="ECO:0007669"/>
    <property type="project" value="UniProtKB-UniRule"/>
</dbReference>
<dbReference type="AlphaFoldDB" id="A0A078M1X9"/>
<comment type="subcellular location">
    <subcellularLocation>
        <location evidence="1 13">Cytoplasm</location>
    </subcellularLocation>
</comment>
<dbReference type="InterPro" id="IPR011856">
    <property type="entry name" value="tRNA_endonuc-like_dom_sf"/>
</dbReference>
<dbReference type="EC" id="3.1.21.10" evidence="13 14"/>
<keyword evidence="9 13" id="KW-0233">DNA recombination</keyword>
<keyword evidence="5 13" id="KW-0255">Endonuclease</keyword>
<dbReference type="Pfam" id="PF03838">
    <property type="entry name" value="RecU"/>
    <property type="match status" value="1"/>
</dbReference>
<keyword evidence="6 13" id="KW-0227">DNA damage</keyword>
<evidence type="ECO:0000256" key="8">
    <source>
        <dbReference type="ARBA" id="ARBA00022842"/>
    </source>
</evidence>
<dbReference type="InterPro" id="IPR011335">
    <property type="entry name" value="Restrct_endonuc-II-like"/>
</dbReference>
<comment type="catalytic activity">
    <reaction evidence="13">
        <text>Endonucleolytic cleavage at a junction such as a reciprocal single-stranded crossover between two homologous DNA duplexes (Holliday junction).</text>
        <dbReference type="EC" id="3.1.21.10"/>
    </reaction>
</comment>
<organism evidence="16">
    <name type="scientific">Metalysinibacillus saudimassiliensis</name>
    <dbReference type="NCBI Taxonomy" id="1461583"/>
    <lineage>
        <taxon>Bacteria</taxon>
        <taxon>Bacillati</taxon>
        <taxon>Bacillota</taxon>
        <taxon>Bacilli</taxon>
        <taxon>Bacillales</taxon>
        <taxon>Caryophanaceae</taxon>
        <taxon>Metalysinibacillus</taxon>
    </lineage>
</organism>
<keyword evidence="3 13" id="KW-0540">Nuclease</keyword>
<evidence type="ECO:0000256" key="7">
    <source>
        <dbReference type="ARBA" id="ARBA00022801"/>
    </source>
</evidence>
<evidence type="ECO:0000256" key="3">
    <source>
        <dbReference type="ARBA" id="ARBA00022722"/>
    </source>
</evidence>
<evidence type="ECO:0000256" key="9">
    <source>
        <dbReference type="ARBA" id="ARBA00023172"/>
    </source>
</evidence>
<proteinExistence type="inferred from homology"/>
<dbReference type="GO" id="GO:0000287">
    <property type="term" value="F:magnesium ion binding"/>
    <property type="evidence" value="ECO:0007669"/>
    <property type="project" value="UniProtKB-UniRule"/>
</dbReference>
<keyword evidence="8 13" id="KW-0460">Magnesium</keyword>
<comment type="function">
    <text evidence="13">Endonuclease that resolves Holliday junction intermediates in genetic recombination. Cleaves mobile four-strand junctions by introducing symmetrical nicks in paired strands. Promotes annealing of linear ssDNA with homologous dsDNA. Required for DNA repair, homologous recombination and chromosome segregation.</text>
</comment>
<keyword evidence="4 13" id="KW-0479">Metal-binding</keyword>
<keyword evidence="10 13" id="KW-0234">DNA repair</keyword>
<evidence type="ECO:0000256" key="12">
    <source>
        <dbReference type="ARBA" id="ARBA00029523"/>
    </source>
</evidence>
<evidence type="ECO:0000256" key="4">
    <source>
        <dbReference type="ARBA" id="ARBA00022723"/>
    </source>
</evidence>
<dbReference type="Gene3D" id="3.40.1350.10">
    <property type="match status" value="1"/>
</dbReference>
<dbReference type="EMBL" id="LN483073">
    <property type="protein sequence ID" value="CEA00165.1"/>
    <property type="molecule type" value="Genomic_DNA"/>
</dbReference>
<comment type="cofactor">
    <cofactor evidence="13">
        <name>Mg(2+)</name>
        <dbReference type="ChEBI" id="CHEBI:18420"/>
    </cofactor>
    <text evidence="13">Binds 1 Mg(2+) ion per subunit.</text>
</comment>
<dbReference type="PATRIC" id="fig|1461583.4.peg.464"/>
<evidence type="ECO:0000256" key="14">
    <source>
        <dbReference type="NCBIfam" id="TIGR00648"/>
    </source>
</evidence>
<dbReference type="CDD" id="cd22354">
    <property type="entry name" value="RecU-like"/>
    <property type="match status" value="1"/>
</dbReference>
<gene>
    <name evidence="16" type="primary">recU_1</name>
    <name evidence="13" type="synonym">recU</name>
    <name evidence="16" type="ORF">BN1050_00492</name>
</gene>
<evidence type="ECO:0000256" key="15">
    <source>
        <dbReference type="SAM" id="MobiDB-lite"/>
    </source>
</evidence>
<comment type="similarity">
    <text evidence="11 13">Belongs to the RecU family.</text>
</comment>
<evidence type="ECO:0000256" key="13">
    <source>
        <dbReference type="HAMAP-Rule" id="MF_00130"/>
    </source>
</evidence>
<feature type="binding site" evidence="13">
    <location>
        <position position="82"/>
    </location>
    <ligand>
        <name>Mg(2+)</name>
        <dbReference type="ChEBI" id="CHEBI:18420"/>
    </ligand>
</feature>
<dbReference type="GO" id="GO:0005737">
    <property type="term" value="C:cytoplasm"/>
    <property type="evidence" value="ECO:0007669"/>
    <property type="project" value="UniProtKB-SubCell"/>
</dbReference>
<keyword evidence="2 13" id="KW-0963">Cytoplasm</keyword>
<dbReference type="GO" id="GO:0006310">
    <property type="term" value="P:DNA recombination"/>
    <property type="evidence" value="ECO:0007669"/>
    <property type="project" value="UniProtKB-UniRule"/>
</dbReference>
<feature type="site" description="Transition state stabilizer" evidence="13">
    <location>
        <position position="99"/>
    </location>
</feature>
<accession>A0A078M1X9</accession>
<dbReference type="SUPFAM" id="SSF52980">
    <property type="entry name" value="Restriction endonuclease-like"/>
    <property type="match status" value="1"/>
</dbReference>
<evidence type="ECO:0000256" key="6">
    <source>
        <dbReference type="ARBA" id="ARBA00022763"/>
    </source>
</evidence>
<evidence type="ECO:0000256" key="2">
    <source>
        <dbReference type="ARBA" id="ARBA00022490"/>
    </source>
</evidence>
<reference evidence="16" key="1">
    <citation type="submission" date="2014-07" db="EMBL/GenBank/DDBJ databases">
        <authorList>
            <person name="Urmite Genomes Urmite Genomes"/>
        </authorList>
    </citation>
    <scope>NUCLEOTIDE SEQUENCE</scope>
    <source>
        <strain evidence="16">13S34_air</strain>
    </source>
</reference>
<dbReference type="GO" id="GO:0008821">
    <property type="term" value="F:crossover junction DNA endonuclease activity"/>
    <property type="evidence" value="ECO:0007669"/>
    <property type="project" value="UniProtKB-EC"/>
</dbReference>